<feature type="domain" description="PH" evidence="1">
    <location>
        <begin position="197"/>
        <end position="296"/>
    </location>
</feature>
<dbReference type="WBParaSite" id="MCU_009407-RA">
    <property type="protein sequence ID" value="MCU_009407-RA"/>
    <property type="gene ID" value="MCU_009407"/>
</dbReference>
<reference evidence="2" key="1">
    <citation type="submission" date="2019-11" db="UniProtKB">
        <authorList>
            <consortium name="WormBaseParasite"/>
        </authorList>
    </citation>
    <scope>IDENTIFICATION</scope>
</reference>
<dbReference type="AlphaFoldDB" id="A0A5K3FKZ4"/>
<protein>
    <submittedName>
        <fullName evidence="2">PH domain-containing protein</fullName>
    </submittedName>
</protein>
<dbReference type="InterPro" id="IPR047181">
    <property type="entry name" value="DP13A/B"/>
</dbReference>
<dbReference type="SMART" id="SM00233">
    <property type="entry name" value="PH"/>
    <property type="match status" value="1"/>
</dbReference>
<proteinExistence type="predicted"/>
<dbReference type="PROSITE" id="PS50003">
    <property type="entry name" value="PH_DOMAIN"/>
    <property type="match status" value="1"/>
</dbReference>
<dbReference type="GO" id="GO:0023052">
    <property type="term" value="P:signaling"/>
    <property type="evidence" value="ECO:0007669"/>
    <property type="project" value="TreeGrafter"/>
</dbReference>
<dbReference type="Gene3D" id="2.30.29.30">
    <property type="entry name" value="Pleckstrin-homology domain (PH domain)/Phosphotyrosine-binding domain (PTB)"/>
    <property type="match status" value="1"/>
</dbReference>
<dbReference type="SUPFAM" id="SSF103657">
    <property type="entry name" value="BAR/IMD domain-like"/>
    <property type="match status" value="1"/>
</dbReference>
<organism evidence="2">
    <name type="scientific">Mesocestoides corti</name>
    <name type="common">Flatworm</name>
    <dbReference type="NCBI Taxonomy" id="53468"/>
    <lineage>
        <taxon>Eukaryota</taxon>
        <taxon>Metazoa</taxon>
        <taxon>Spiralia</taxon>
        <taxon>Lophotrochozoa</taxon>
        <taxon>Platyhelminthes</taxon>
        <taxon>Cestoda</taxon>
        <taxon>Eucestoda</taxon>
        <taxon>Cyclophyllidea</taxon>
        <taxon>Mesocestoididae</taxon>
        <taxon>Mesocestoides</taxon>
    </lineage>
</organism>
<dbReference type="Gene3D" id="1.20.1270.60">
    <property type="entry name" value="Arfaptin homology (AH) domain/BAR domain"/>
    <property type="match status" value="1"/>
</dbReference>
<dbReference type="InterPro" id="IPR001849">
    <property type="entry name" value="PH_domain"/>
</dbReference>
<dbReference type="InterPro" id="IPR027267">
    <property type="entry name" value="AH/BAR_dom_sf"/>
</dbReference>
<evidence type="ECO:0000259" key="1">
    <source>
        <dbReference type="PROSITE" id="PS50003"/>
    </source>
</evidence>
<sequence length="398" mass="44699">MHRAHAEELRTTLFMPPHKLPSQPGLQLHDSSGSILFSDLPATHRNVESCGREVHASLAKYMKLTRRCSPKEHDDAVIELSQHRRMFQKAAVIYHARLNAAHFEREMVPLNAFFGFLTTLRNHSKKINEVAEQTSLTDFSEVIKSQFDCRQVQSTQATEEFLNTLTNIQSLPLALFAPEPLFAKTDKSYLRSPDTSLFSKSGYLYMRVKKTFGFDWNEVYCFTQGGNLLCQQKGDLGAGVLVNLNGKGVFAEPVDIDDRRYTFQIVSAAEKRSVILQAENSTDRDEWIQTISNVILNTSSWARTGQPPPDLKFKKEPQPFVLVPKLQFMGSPEPEDADEEGSLQQALRASLSCSDWIAQSPPYHSELIATGAQSAPSKVEFEVPVTFIGCMPLPEFLG</sequence>
<dbReference type="InterPro" id="IPR011993">
    <property type="entry name" value="PH-like_dom_sf"/>
</dbReference>
<dbReference type="PANTHER" id="PTHR46415:SF2">
    <property type="entry name" value="BETA, PUTATIVE-RELATED"/>
    <property type="match status" value="1"/>
</dbReference>
<dbReference type="PANTHER" id="PTHR46415">
    <property type="entry name" value="ADAPTOR PROTEIN, PHOSPHOTYROSINE INTERACTION, PH DOMAIN AND LEUCINE ZIPPER-CONTAINING 2"/>
    <property type="match status" value="1"/>
</dbReference>
<accession>A0A5K3FKZ4</accession>
<evidence type="ECO:0000313" key="2">
    <source>
        <dbReference type="WBParaSite" id="MCU_009407-RA"/>
    </source>
</evidence>
<dbReference type="Pfam" id="PF00169">
    <property type="entry name" value="PH"/>
    <property type="match status" value="1"/>
</dbReference>
<dbReference type="GO" id="GO:0010008">
    <property type="term" value="C:endosome membrane"/>
    <property type="evidence" value="ECO:0007669"/>
    <property type="project" value="TreeGrafter"/>
</dbReference>
<dbReference type="SUPFAM" id="SSF50729">
    <property type="entry name" value="PH domain-like"/>
    <property type="match status" value="1"/>
</dbReference>
<name>A0A5K3FKZ4_MESCO</name>